<dbReference type="EMBL" id="GGEC01018849">
    <property type="protein sequence ID" value="MBW99332.1"/>
    <property type="molecule type" value="Transcribed_RNA"/>
</dbReference>
<reference evidence="1" key="1">
    <citation type="submission" date="2018-02" db="EMBL/GenBank/DDBJ databases">
        <title>Rhizophora mucronata_Transcriptome.</title>
        <authorList>
            <person name="Meera S.P."/>
            <person name="Sreeshan A."/>
            <person name="Augustine A."/>
        </authorList>
    </citation>
    <scope>NUCLEOTIDE SEQUENCE</scope>
    <source>
        <tissue evidence="1">Leaf</tissue>
    </source>
</reference>
<organism evidence="1">
    <name type="scientific">Rhizophora mucronata</name>
    <name type="common">Asiatic mangrove</name>
    <dbReference type="NCBI Taxonomy" id="61149"/>
    <lineage>
        <taxon>Eukaryota</taxon>
        <taxon>Viridiplantae</taxon>
        <taxon>Streptophyta</taxon>
        <taxon>Embryophyta</taxon>
        <taxon>Tracheophyta</taxon>
        <taxon>Spermatophyta</taxon>
        <taxon>Magnoliopsida</taxon>
        <taxon>eudicotyledons</taxon>
        <taxon>Gunneridae</taxon>
        <taxon>Pentapetalae</taxon>
        <taxon>rosids</taxon>
        <taxon>fabids</taxon>
        <taxon>Malpighiales</taxon>
        <taxon>Rhizophoraceae</taxon>
        <taxon>Rhizophora</taxon>
    </lineage>
</organism>
<dbReference type="AlphaFoldDB" id="A0A2P2K0S4"/>
<accession>A0A2P2K0S4</accession>
<proteinExistence type="predicted"/>
<evidence type="ECO:0000313" key="1">
    <source>
        <dbReference type="EMBL" id="MBW99332.1"/>
    </source>
</evidence>
<protein>
    <submittedName>
        <fullName evidence="1">Uncharacterized protein MANES_06G065800</fullName>
    </submittedName>
</protein>
<name>A0A2P2K0S4_RHIMU</name>
<sequence>MITPEILQSKRSRNKPGHEILNKVCFSSWIKRQISRHFSYLCFKLILIHPEDIFPSRLKCMITVIQAFT</sequence>